<comment type="caution">
    <text evidence="2">The sequence shown here is derived from an EMBL/GenBank/DDBJ whole genome shotgun (WGS) entry which is preliminary data.</text>
</comment>
<gene>
    <name evidence="2" type="ORF">COW36_06625</name>
</gene>
<evidence type="ECO:0000313" key="3">
    <source>
        <dbReference type="Proteomes" id="UP000231019"/>
    </source>
</evidence>
<dbReference type="Proteomes" id="UP000231019">
    <property type="component" value="Unassembled WGS sequence"/>
</dbReference>
<sequence length="228" mass="23313">MSKMYIPGQGWGGSGAKSFSDLSGQLSATQVPDAELSIAKTNGLQTALDGKAASSHAHAVSDITATGTPSSSTYLRGDGSWQTPSGGGISPSLIRCTGISVKGSTNTNVLQLATVAETVGTGITVTSDATSGGYITVSANGVYHVSISLYNTTGSPQNVFVKRNASLVNNAGATDTDLIRIGSITTGNVNGASLSVYLTTSDKLYFTAPFTPDNTYPLFNQMVIARVS</sequence>
<evidence type="ECO:0008006" key="4">
    <source>
        <dbReference type="Google" id="ProtNLM"/>
    </source>
</evidence>
<organism evidence="2 3">
    <name type="scientific">bacterium (Candidatus Blackallbacteria) CG17_big_fil_post_rev_8_21_14_2_50_48_46</name>
    <dbReference type="NCBI Taxonomy" id="2014261"/>
    <lineage>
        <taxon>Bacteria</taxon>
        <taxon>Candidatus Blackallbacteria</taxon>
    </lineage>
</organism>
<protein>
    <recommendedName>
        <fullName evidence="4">C1q domain-containing protein</fullName>
    </recommendedName>
</protein>
<evidence type="ECO:0000313" key="2">
    <source>
        <dbReference type="EMBL" id="PIW18012.1"/>
    </source>
</evidence>
<feature type="compositionally biased region" description="Polar residues" evidence="1">
    <location>
        <begin position="63"/>
        <end position="84"/>
    </location>
</feature>
<name>A0A2M7G7G5_9BACT</name>
<reference evidence="2 3" key="1">
    <citation type="submission" date="2017-09" db="EMBL/GenBank/DDBJ databases">
        <title>Depth-based differentiation of microbial function through sediment-hosted aquifers and enrichment of novel symbionts in the deep terrestrial subsurface.</title>
        <authorList>
            <person name="Probst A.J."/>
            <person name="Ladd B."/>
            <person name="Jarett J.K."/>
            <person name="Geller-Mcgrath D.E."/>
            <person name="Sieber C.M."/>
            <person name="Emerson J.B."/>
            <person name="Anantharaman K."/>
            <person name="Thomas B.C."/>
            <person name="Malmstrom R."/>
            <person name="Stieglmeier M."/>
            <person name="Klingl A."/>
            <person name="Woyke T."/>
            <person name="Ryan C.M."/>
            <person name="Banfield J.F."/>
        </authorList>
    </citation>
    <scope>NUCLEOTIDE SEQUENCE [LARGE SCALE GENOMIC DNA]</scope>
    <source>
        <strain evidence="2">CG17_big_fil_post_rev_8_21_14_2_50_48_46</strain>
    </source>
</reference>
<accession>A0A2M7G7G5</accession>
<feature type="region of interest" description="Disordered" evidence="1">
    <location>
        <begin position="60"/>
        <end position="87"/>
    </location>
</feature>
<dbReference type="EMBL" id="PFFQ01000016">
    <property type="protein sequence ID" value="PIW18012.1"/>
    <property type="molecule type" value="Genomic_DNA"/>
</dbReference>
<dbReference type="AlphaFoldDB" id="A0A2M7G7G5"/>
<proteinExistence type="predicted"/>
<evidence type="ECO:0000256" key="1">
    <source>
        <dbReference type="SAM" id="MobiDB-lite"/>
    </source>
</evidence>